<reference evidence="1 2" key="1">
    <citation type="submission" date="2023-07" db="EMBL/GenBank/DDBJ databases">
        <title>The novel representative of Negativicutes class, Anaeroselena agilis gen. nov. sp. nov.</title>
        <authorList>
            <person name="Prokofeva M.I."/>
            <person name="Elcheninov A.G."/>
            <person name="Klyukina A."/>
            <person name="Kublanov I.V."/>
            <person name="Frolov E.N."/>
            <person name="Podosokorskaya O.A."/>
        </authorList>
    </citation>
    <scope>NUCLEOTIDE SEQUENCE [LARGE SCALE GENOMIC DNA]</scope>
    <source>
        <strain evidence="1 2">4137-cl</strain>
    </source>
</reference>
<dbReference type="InterPro" id="IPR043721">
    <property type="entry name" value="DUF5662"/>
</dbReference>
<proteinExistence type="predicted"/>
<dbReference type="RefSeq" id="WP_413779453.1">
    <property type="nucleotide sequence ID" value="NZ_JAUOZS010000001.1"/>
</dbReference>
<name>A0ABU3NVU2_9FIRM</name>
<dbReference type="EMBL" id="JAUOZS010000001">
    <property type="protein sequence ID" value="MDT8900922.1"/>
    <property type="molecule type" value="Genomic_DNA"/>
</dbReference>
<evidence type="ECO:0000313" key="2">
    <source>
        <dbReference type="Proteomes" id="UP001254848"/>
    </source>
</evidence>
<organism evidence="1 2">
    <name type="scientific">Anaeroselena agilis</name>
    <dbReference type="NCBI Taxonomy" id="3063788"/>
    <lineage>
        <taxon>Bacteria</taxon>
        <taxon>Bacillati</taxon>
        <taxon>Bacillota</taxon>
        <taxon>Negativicutes</taxon>
        <taxon>Acetonemataceae</taxon>
        <taxon>Anaeroselena</taxon>
    </lineage>
</organism>
<sequence>MTKHFRYLWYVLRHKWYVFIECCKMGIPWRGVVHDLSKFSPTEWFPYVETFYGDKPSPRDSTGAYDPSKVGGSFDLAWLHHQHCNPHHWQWWVLRGDQDAQKILPMPDQYRKEMLCDWRGAGRAQGKPDTKAWYLTNKDKMVLHPDTRSWIEQQLDL</sequence>
<dbReference type="Proteomes" id="UP001254848">
    <property type="component" value="Unassembled WGS sequence"/>
</dbReference>
<gene>
    <name evidence="1" type="ORF">Q4T40_06700</name>
</gene>
<keyword evidence="2" id="KW-1185">Reference proteome</keyword>
<dbReference type="Pfam" id="PF18907">
    <property type="entry name" value="DUF5662"/>
    <property type="match status" value="1"/>
</dbReference>
<protein>
    <submittedName>
        <fullName evidence="1">DUF5662 family protein</fullName>
    </submittedName>
</protein>
<accession>A0ABU3NVU2</accession>
<evidence type="ECO:0000313" key="1">
    <source>
        <dbReference type="EMBL" id="MDT8900922.1"/>
    </source>
</evidence>
<comment type="caution">
    <text evidence="1">The sequence shown here is derived from an EMBL/GenBank/DDBJ whole genome shotgun (WGS) entry which is preliminary data.</text>
</comment>